<gene>
    <name evidence="1" type="ORF">HO133_003558</name>
</gene>
<keyword evidence="2" id="KW-1185">Reference proteome</keyword>
<dbReference type="AlphaFoldDB" id="A0A8H6CA30"/>
<evidence type="ECO:0000313" key="1">
    <source>
        <dbReference type="EMBL" id="KAF6219733.1"/>
    </source>
</evidence>
<protein>
    <recommendedName>
        <fullName evidence="3">F-box domain-containing protein</fullName>
    </recommendedName>
</protein>
<dbReference type="EMBL" id="JACCJB010000018">
    <property type="protein sequence ID" value="KAF6219733.1"/>
    <property type="molecule type" value="Genomic_DNA"/>
</dbReference>
<name>A0A8H6CA30_9LECA</name>
<accession>A0A8H6CA30</accession>
<reference evidence="1 2" key="1">
    <citation type="journal article" date="2020" name="Genomics">
        <title>Complete, high-quality genomes from long-read metagenomic sequencing of two wolf lichen thalli reveals enigmatic genome architecture.</title>
        <authorList>
            <person name="McKenzie S.K."/>
            <person name="Walston R.F."/>
            <person name="Allen J.L."/>
        </authorList>
    </citation>
    <scope>NUCLEOTIDE SEQUENCE [LARGE SCALE GENOMIC DNA]</scope>
    <source>
        <strain evidence="1">WasteWater1</strain>
    </source>
</reference>
<sequence length="450" mass="51046">MAGFSDLCKELVLEILRHVAPRDLGSACAVTKSISYLAAPILAEHRRLKQWFSSIDNFGDRDPALARFLIKILAKPRIAHYVRSLTVDSWGPVWEAITDNARSPASTKSQKSRCRSNNLQLVRTALQKTQIIRADEVDEWLQAIQHSTEDHPILALLLLQLPNLEDLEISSIGMPIEYLSRTTQRIKNAPAGTYLSHLKHVSINIDTDWEDPDLMKIFDSFISLPSLASCCIEGLTIGNEERDFEWHLRPHELNIVDLAFIHCNIGEKALFEVLGCTKNLRSFTLTSLRSDSLSTRQLPDWYWLGVGLLHHAKQSLEKLILLPQGTAYTESCSLREFKVLREIDTELALFFNDPDSSVRGFPEMLPPSIRIVRLRPLTWPFMPSMRDVDVSRTLEQIREAILSTLEVKDVLLPQLSEIHVFTGDDAPNNVFWDIPKACDAQGVLFSFSVR</sequence>
<dbReference type="Proteomes" id="UP000593566">
    <property type="component" value="Unassembled WGS sequence"/>
</dbReference>
<evidence type="ECO:0000313" key="2">
    <source>
        <dbReference type="Proteomes" id="UP000593566"/>
    </source>
</evidence>
<organism evidence="1 2">
    <name type="scientific">Letharia lupina</name>
    <dbReference type="NCBI Taxonomy" id="560253"/>
    <lineage>
        <taxon>Eukaryota</taxon>
        <taxon>Fungi</taxon>
        <taxon>Dikarya</taxon>
        <taxon>Ascomycota</taxon>
        <taxon>Pezizomycotina</taxon>
        <taxon>Lecanoromycetes</taxon>
        <taxon>OSLEUM clade</taxon>
        <taxon>Lecanoromycetidae</taxon>
        <taxon>Lecanorales</taxon>
        <taxon>Lecanorineae</taxon>
        <taxon>Parmeliaceae</taxon>
        <taxon>Letharia</taxon>
    </lineage>
</organism>
<evidence type="ECO:0008006" key="3">
    <source>
        <dbReference type="Google" id="ProtNLM"/>
    </source>
</evidence>
<proteinExistence type="predicted"/>
<dbReference type="SUPFAM" id="SSF52047">
    <property type="entry name" value="RNI-like"/>
    <property type="match status" value="1"/>
</dbReference>
<comment type="caution">
    <text evidence="1">The sequence shown here is derived from an EMBL/GenBank/DDBJ whole genome shotgun (WGS) entry which is preliminary data.</text>
</comment>
<dbReference type="RefSeq" id="XP_037149168.1">
    <property type="nucleotide sequence ID" value="XM_037294480.1"/>
</dbReference>
<dbReference type="GeneID" id="59331969"/>